<dbReference type="PROSITE" id="PS00671">
    <property type="entry name" value="D_2_HYDROXYACID_DH_3"/>
    <property type="match status" value="1"/>
</dbReference>
<dbReference type="GO" id="GO:0004617">
    <property type="term" value="F:phosphoglycerate dehydrogenase activity"/>
    <property type="evidence" value="ECO:0007669"/>
    <property type="project" value="UniProtKB-EC"/>
</dbReference>
<accession>A0A5C6B1J0</accession>
<evidence type="ECO:0000256" key="2">
    <source>
        <dbReference type="ARBA" id="ARBA00023027"/>
    </source>
</evidence>
<evidence type="ECO:0000313" key="7">
    <source>
        <dbReference type="Proteomes" id="UP000320176"/>
    </source>
</evidence>
<sequence>MSTDDITIERVAVPAISFAQVPVLVAHLRSIYPDARVNTQCVPRHHSTRDTIEYLRDCDAAIVSFEPINAEVLAALPRLKVVSKLGVGLDTIDPVAMRKHNVRLGWTPGVNKRSVAELALCLTLAALKHVVAANVDMRAGKRPLQRVGRQLTGRVVGIHGCGEIGQDFIRLLKPFGCHVIACDLRDRSEFYHEFDVESVSPAALYARSEVLSIHMNVTPMNRGLYNADVLDQLRPDCVLVNTSRGTLVDEVALRERLKRRQIAAAAFDVFEHEPPEDDELLNLDNFIATPHIGSGSMEARLQMGMAAIQGLTHHFLPQPGEYPFECYT</sequence>
<feature type="domain" description="D-isomer specific 2-hydroxyacid dehydrogenase NAD-binding" evidence="5">
    <location>
        <begin position="122"/>
        <end position="293"/>
    </location>
</feature>
<dbReference type="GO" id="GO:0051287">
    <property type="term" value="F:NAD binding"/>
    <property type="evidence" value="ECO:0007669"/>
    <property type="project" value="InterPro"/>
</dbReference>
<dbReference type="AlphaFoldDB" id="A0A5C6B1J0"/>
<protein>
    <submittedName>
        <fullName evidence="6">D-3-phosphoglycerate dehydrogenase</fullName>
        <ecNumber evidence="6">1.1.1.95</ecNumber>
    </submittedName>
</protein>
<dbReference type="SUPFAM" id="SSF51735">
    <property type="entry name" value="NAD(P)-binding Rossmann-fold domains"/>
    <property type="match status" value="1"/>
</dbReference>
<dbReference type="Pfam" id="PF02826">
    <property type="entry name" value="2-Hacid_dh_C"/>
    <property type="match status" value="1"/>
</dbReference>
<dbReference type="Pfam" id="PF00389">
    <property type="entry name" value="2-Hacid_dh"/>
    <property type="match status" value="1"/>
</dbReference>
<dbReference type="InterPro" id="IPR050223">
    <property type="entry name" value="D-isomer_2-hydroxyacid_DH"/>
</dbReference>
<evidence type="ECO:0000256" key="1">
    <source>
        <dbReference type="ARBA" id="ARBA00023002"/>
    </source>
</evidence>
<dbReference type="InterPro" id="IPR006139">
    <property type="entry name" value="D-isomer_2_OHA_DH_cat_dom"/>
</dbReference>
<dbReference type="PANTHER" id="PTHR10996:SF178">
    <property type="entry name" value="2-HYDROXYACID DEHYDROGENASE YGL185C-RELATED"/>
    <property type="match status" value="1"/>
</dbReference>
<dbReference type="SUPFAM" id="SSF52283">
    <property type="entry name" value="Formate/glycerate dehydrogenase catalytic domain-like"/>
    <property type="match status" value="1"/>
</dbReference>
<dbReference type="EC" id="1.1.1.95" evidence="6"/>
<gene>
    <name evidence="6" type="primary">serA_1</name>
    <name evidence="6" type="ORF">Pla52n_23330</name>
</gene>
<dbReference type="Proteomes" id="UP000320176">
    <property type="component" value="Unassembled WGS sequence"/>
</dbReference>
<evidence type="ECO:0000313" key="6">
    <source>
        <dbReference type="EMBL" id="TWU04294.1"/>
    </source>
</evidence>
<comment type="similarity">
    <text evidence="3">Belongs to the D-isomer specific 2-hydroxyacid dehydrogenase family.</text>
</comment>
<name>A0A5C6B1J0_9BACT</name>
<dbReference type="InterPro" id="IPR036291">
    <property type="entry name" value="NAD(P)-bd_dom_sf"/>
</dbReference>
<evidence type="ECO:0000259" key="5">
    <source>
        <dbReference type="Pfam" id="PF02826"/>
    </source>
</evidence>
<keyword evidence="1 3" id="KW-0560">Oxidoreductase</keyword>
<dbReference type="InterPro" id="IPR006140">
    <property type="entry name" value="D-isomer_DH_NAD-bd"/>
</dbReference>
<dbReference type="GO" id="GO:0016618">
    <property type="term" value="F:hydroxypyruvate reductase [NAD(P)H] activity"/>
    <property type="evidence" value="ECO:0007669"/>
    <property type="project" value="TreeGrafter"/>
</dbReference>
<keyword evidence="7" id="KW-1185">Reference proteome</keyword>
<evidence type="ECO:0000256" key="3">
    <source>
        <dbReference type="RuleBase" id="RU003719"/>
    </source>
</evidence>
<dbReference type="InterPro" id="IPR029753">
    <property type="entry name" value="D-isomer_DH_CS"/>
</dbReference>
<dbReference type="GO" id="GO:0030267">
    <property type="term" value="F:glyoxylate reductase (NADPH) activity"/>
    <property type="evidence" value="ECO:0007669"/>
    <property type="project" value="TreeGrafter"/>
</dbReference>
<feature type="domain" description="D-isomer specific 2-hydroxyacid dehydrogenase catalytic" evidence="4">
    <location>
        <begin position="43"/>
        <end position="312"/>
    </location>
</feature>
<dbReference type="EMBL" id="SJPN01000003">
    <property type="protein sequence ID" value="TWU04294.1"/>
    <property type="molecule type" value="Genomic_DNA"/>
</dbReference>
<reference evidence="6 7" key="1">
    <citation type="submission" date="2019-02" db="EMBL/GenBank/DDBJ databases">
        <title>Deep-cultivation of Planctomycetes and their phenomic and genomic characterization uncovers novel biology.</title>
        <authorList>
            <person name="Wiegand S."/>
            <person name="Jogler M."/>
            <person name="Boedeker C."/>
            <person name="Pinto D."/>
            <person name="Vollmers J."/>
            <person name="Rivas-Marin E."/>
            <person name="Kohn T."/>
            <person name="Peeters S.H."/>
            <person name="Heuer A."/>
            <person name="Rast P."/>
            <person name="Oberbeckmann S."/>
            <person name="Bunk B."/>
            <person name="Jeske O."/>
            <person name="Meyerdierks A."/>
            <person name="Storesund J.E."/>
            <person name="Kallscheuer N."/>
            <person name="Luecker S."/>
            <person name="Lage O.M."/>
            <person name="Pohl T."/>
            <person name="Merkel B.J."/>
            <person name="Hornburger P."/>
            <person name="Mueller R.-W."/>
            <person name="Bruemmer F."/>
            <person name="Labrenz M."/>
            <person name="Spormann A.M."/>
            <person name="Op Den Camp H."/>
            <person name="Overmann J."/>
            <person name="Amann R."/>
            <person name="Jetten M.S.M."/>
            <person name="Mascher T."/>
            <person name="Medema M.H."/>
            <person name="Devos D.P."/>
            <person name="Kaster A.-K."/>
            <person name="Ovreas L."/>
            <person name="Rohde M."/>
            <person name="Galperin M.Y."/>
            <person name="Jogler C."/>
        </authorList>
    </citation>
    <scope>NUCLEOTIDE SEQUENCE [LARGE SCALE GENOMIC DNA]</scope>
    <source>
        <strain evidence="6 7">Pla52n</strain>
    </source>
</reference>
<evidence type="ECO:0000259" key="4">
    <source>
        <dbReference type="Pfam" id="PF00389"/>
    </source>
</evidence>
<dbReference type="RefSeq" id="WP_197454527.1">
    <property type="nucleotide sequence ID" value="NZ_CP151726.1"/>
</dbReference>
<dbReference type="Gene3D" id="3.40.50.720">
    <property type="entry name" value="NAD(P)-binding Rossmann-like Domain"/>
    <property type="match status" value="2"/>
</dbReference>
<proteinExistence type="inferred from homology"/>
<organism evidence="6 7">
    <name type="scientific">Stieleria varia</name>
    <dbReference type="NCBI Taxonomy" id="2528005"/>
    <lineage>
        <taxon>Bacteria</taxon>
        <taxon>Pseudomonadati</taxon>
        <taxon>Planctomycetota</taxon>
        <taxon>Planctomycetia</taxon>
        <taxon>Pirellulales</taxon>
        <taxon>Pirellulaceae</taxon>
        <taxon>Stieleria</taxon>
    </lineage>
</organism>
<keyword evidence="2" id="KW-0520">NAD</keyword>
<comment type="caution">
    <text evidence="6">The sequence shown here is derived from an EMBL/GenBank/DDBJ whole genome shotgun (WGS) entry which is preliminary data.</text>
</comment>
<dbReference type="PANTHER" id="PTHR10996">
    <property type="entry name" value="2-HYDROXYACID DEHYDROGENASE-RELATED"/>
    <property type="match status" value="1"/>
</dbReference>
<dbReference type="GO" id="GO:0005829">
    <property type="term" value="C:cytosol"/>
    <property type="evidence" value="ECO:0007669"/>
    <property type="project" value="TreeGrafter"/>
</dbReference>